<name>A0AAU9JU73_9CILI</name>
<protein>
    <submittedName>
        <fullName evidence="3">Uncharacterized protein</fullName>
    </submittedName>
</protein>
<dbReference type="EMBL" id="CAJZBQ010000038">
    <property type="protein sequence ID" value="CAG9325261.1"/>
    <property type="molecule type" value="Genomic_DNA"/>
</dbReference>
<dbReference type="Proteomes" id="UP001162131">
    <property type="component" value="Unassembled WGS sequence"/>
</dbReference>
<reference evidence="3" key="1">
    <citation type="submission" date="2021-09" db="EMBL/GenBank/DDBJ databases">
        <authorList>
            <consortium name="AG Swart"/>
            <person name="Singh M."/>
            <person name="Singh A."/>
            <person name="Seah K."/>
            <person name="Emmerich C."/>
        </authorList>
    </citation>
    <scope>NUCLEOTIDE SEQUENCE</scope>
    <source>
        <strain evidence="3">ATCC30299</strain>
    </source>
</reference>
<sequence length="85" mass="9946">MDLLNSQIIKINQDLSKINEAQKILKELRENRPEILNRGNDPDLEQDVRRILSGSDEEEETKIDDRPGLAITQPIPDEKKKWFYS</sequence>
<accession>A0AAU9JU73</accession>
<keyword evidence="1" id="KW-0175">Coiled coil</keyword>
<feature type="coiled-coil region" evidence="1">
    <location>
        <begin position="11"/>
        <end position="38"/>
    </location>
</feature>
<gene>
    <name evidence="3" type="ORF">BSTOLATCC_MIC38525</name>
</gene>
<evidence type="ECO:0000313" key="3">
    <source>
        <dbReference type="EMBL" id="CAG9325261.1"/>
    </source>
</evidence>
<evidence type="ECO:0000313" key="4">
    <source>
        <dbReference type="Proteomes" id="UP001162131"/>
    </source>
</evidence>
<comment type="caution">
    <text evidence="3">The sequence shown here is derived from an EMBL/GenBank/DDBJ whole genome shotgun (WGS) entry which is preliminary data.</text>
</comment>
<dbReference type="AlphaFoldDB" id="A0AAU9JU73"/>
<evidence type="ECO:0000256" key="1">
    <source>
        <dbReference type="SAM" id="Coils"/>
    </source>
</evidence>
<organism evidence="3 4">
    <name type="scientific">Blepharisma stoltei</name>
    <dbReference type="NCBI Taxonomy" id="1481888"/>
    <lineage>
        <taxon>Eukaryota</taxon>
        <taxon>Sar</taxon>
        <taxon>Alveolata</taxon>
        <taxon>Ciliophora</taxon>
        <taxon>Postciliodesmatophora</taxon>
        <taxon>Heterotrichea</taxon>
        <taxon>Heterotrichida</taxon>
        <taxon>Blepharismidae</taxon>
        <taxon>Blepharisma</taxon>
    </lineage>
</organism>
<keyword evidence="4" id="KW-1185">Reference proteome</keyword>
<feature type="compositionally biased region" description="Basic and acidic residues" evidence="2">
    <location>
        <begin position="76"/>
        <end position="85"/>
    </location>
</feature>
<feature type="region of interest" description="Disordered" evidence="2">
    <location>
        <begin position="51"/>
        <end position="85"/>
    </location>
</feature>
<proteinExistence type="predicted"/>
<evidence type="ECO:0000256" key="2">
    <source>
        <dbReference type="SAM" id="MobiDB-lite"/>
    </source>
</evidence>